<keyword evidence="4" id="KW-0315">Glutamine amidotransferase</keyword>
<evidence type="ECO:0000259" key="5">
    <source>
        <dbReference type="Pfam" id="PF00117"/>
    </source>
</evidence>
<protein>
    <recommendedName>
        <fullName evidence="2">anthranilate synthase</fullName>
        <ecNumber evidence="2">4.1.3.27</ecNumber>
    </recommendedName>
</protein>
<dbReference type="PANTHER" id="PTHR43418:SF4">
    <property type="entry name" value="MULTIFUNCTIONAL TRYPTOPHAN BIOSYNTHESIS PROTEIN"/>
    <property type="match status" value="1"/>
</dbReference>
<dbReference type="PROSITE" id="PS51273">
    <property type="entry name" value="GATASE_TYPE_1"/>
    <property type="match status" value="1"/>
</dbReference>
<evidence type="ECO:0000256" key="3">
    <source>
        <dbReference type="ARBA" id="ARBA00022822"/>
    </source>
</evidence>
<dbReference type="InterPro" id="IPR050472">
    <property type="entry name" value="Anth_synth/Amidotransfase"/>
</dbReference>
<dbReference type="InterPro" id="IPR029062">
    <property type="entry name" value="Class_I_gatase-like"/>
</dbReference>
<accession>A0AAQ3STH6</accession>
<dbReference type="InterPro" id="IPR006221">
    <property type="entry name" value="TrpG/PapA_dom"/>
</dbReference>
<dbReference type="Pfam" id="PF00117">
    <property type="entry name" value="GATase"/>
    <property type="match status" value="1"/>
</dbReference>
<dbReference type="Proteomes" id="UP001341281">
    <property type="component" value="Chromosome 02"/>
</dbReference>
<evidence type="ECO:0000313" key="7">
    <source>
        <dbReference type="Proteomes" id="UP001341281"/>
    </source>
</evidence>
<evidence type="ECO:0000256" key="2">
    <source>
        <dbReference type="ARBA" id="ARBA00012266"/>
    </source>
</evidence>
<keyword evidence="3" id="KW-0028">Amino-acid biosynthesis</keyword>
<dbReference type="GO" id="GO:0000162">
    <property type="term" value="P:L-tryptophan biosynthetic process"/>
    <property type="evidence" value="ECO:0007669"/>
    <property type="project" value="UniProtKB-KW"/>
</dbReference>
<dbReference type="PRINTS" id="PR00099">
    <property type="entry name" value="CPSGATASE"/>
</dbReference>
<dbReference type="EMBL" id="CP144746">
    <property type="protein sequence ID" value="WVZ60290.1"/>
    <property type="molecule type" value="Genomic_DNA"/>
</dbReference>
<gene>
    <name evidence="6" type="ORF">U9M48_010335</name>
</gene>
<dbReference type="PRINTS" id="PR00096">
    <property type="entry name" value="GATASE"/>
</dbReference>
<dbReference type="InterPro" id="IPR017926">
    <property type="entry name" value="GATASE"/>
</dbReference>
<dbReference type="CDD" id="cd01743">
    <property type="entry name" value="GATase1_Anthranilate_Synthase"/>
    <property type="match status" value="1"/>
</dbReference>
<keyword evidence="7" id="KW-1185">Reference proteome</keyword>
<evidence type="ECO:0000313" key="6">
    <source>
        <dbReference type="EMBL" id="WVZ60290.1"/>
    </source>
</evidence>
<reference evidence="6 7" key="1">
    <citation type="submission" date="2024-02" db="EMBL/GenBank/DDBJ databases">
        <title>High-quality chromosome-scale genome assembly of Pensacola bahiagrass (Paspalum notatum Flugge var. saurae).</title>
        <authorList>
            <person name="Vega J.M."/>
            <person name="Podio M."/>
            <person name="Orjuela J."/>
            <person name="Siena L.A."/>
            <person name="Pessino S.C."/>
            <person name="Combes M.C."/>
            <person name="Mariac C."/>
            <person name="Albertini E."/>
            <person name="Pupilli F."/>
            <person name="Ortiz J.P.A."/>
            <person name="Leblanc O."/>
        </authorList>
    </citation>
    <scope>NUCLEOTIDE SEQUENCE [LARGE SCALE GENOMIC DNA]</scope>
    <source>
        <strain evidence="6">R1</strain>
        <tissue evidence="6">Leaf</tissue>
    </source>
</reference>
<dbReference type="GO" id="GO:0005829">
    <property type="term" value="C:cytosol"/>
    <property type="evidence" value="ECO:0007669"/>
    <property type="project" value="TreeGrafter"/>
</dbReference>
<dbReference type="SUPFAM" id="SSF52317">
    <property type="entry name" value="Class I glutamine amidotransferase-like"/>
    <property type="match status" value="1"/>
</dbReference>
<comment type="pathway">
    <text evidence="1">Amino-acid biosynthesis; L-tryptophan biosynthesis; L-tryptophan from chorismate: step 1/5.</text>
</comment>
<dbReference type="PANTHER" id="PTHR43418">
    <property type="entry name" value="MULTIFUNCTIONAL TRYPTOPHAN BIOSYNTHESIS PROTEIN-RELATED"/>
    <property type="match status" value="1"/>
</dbReference>
<name>A0AAQ3STH6_PASNO</name>
<evidence type="ECO:0000256" key="4">
    <source>
        <dbReference type="ARBA" id="ARBA00022962"/>
    </source>
</evidence>
<keyword evidence="3" id="KW-0057">Aromatic amino acid biosynthesis</keyword>
<dbReference type="Gene3D" id="3.40.50.880">
    <property type="match status" value="1"/>
</dbReference>
<sequence>MAYAAHLAAKIQPTVSLAARPRSEPRRPSSLHVGALGGSTKVQQQKFVTKSAISVVEGGDAIVGVKQNTRPIIVIDNYDSFTYNLCQYMGEVGANFEVYRNDEITVEEIKKLVTFLYKVPHAYMFRFLLIKSPAVCCLLYRISPRGILISPGPGTPQDSGISLQTVTELGPYIPLFGVCMGLQCIGEAFGGKVVRSPYGVVHGKGSLVHYDEKLDGTLFSGLPNPFQAGRYHSLVIEKDSFPHDALEIVAWTDDGLIMAARHKIHKHIQGVQFHPESIITTEGKLMVKNFIKIIEGYEALNCFP</sequence>
<proteinExistence type="predicted"/>
<organism evidence="6 7">
    <name type="scientific">Paspalum notatum var. saurae</name>
    <dbReference type="NCBI Taxonomy" id="547442"/>
    <lineage>
        <taxon>Eukaryota</taxon>
        <taxon>Viridiplantae</taxon>
        <taxon>Streptophyta</taxon>
        <taxon>Embryophyta</taxon>
        <taxon>Tracheophyta</taxon>
        <taxon>Spermatophyta</taxon>
        <taxon>Magnoliopsida</taxon>
        <taxon>Liliopsida</taxon>
        <taxon>Poales</taxon>
        <taxon>Poaceae</taxon>
        <taxon>PACMAD clade</taxon>
        <taxon>Panicoideae</taxon>
        <taxon>Andropogonodae</taxon>
        <taxon>Paspaleae</taxon>
        <taxon>Paspalinae</taxon>
        <taxon>Paspalum</taxon>
    </lineage>
</organism>
<keyword evidence="3" id="KW-0822">Tryptophan biosynthesis</keyword>
<dbReference type="EC" id="4.1.3.27" evidence="2"/>
<dbReference type="AlphaFoldDB" id="A0AAQ3STH6"/>
<evidence type="ECO:0000256" key="1">
    <source>
        <dbReference type="ARBA" id="ARBA00004873"/>
    </source>
</evidence>
<dbReference type="GO" id="GO:0004049">
    <property type="term" value="F:anthranilate synthase activity"/>
    <property type="evidence" value="ECO:0007669"/>
    <property type="project" value="UniProtKB-EC"/>
</dbReference>
<dbReference type="NCBIfam" id="TIGR00566">
    <property type="entry name" value="trpG_papA"/>
    <property type="match status" value="1"/>
</dbReference>
<feature type="domain" description="Glutamine amidotransferase" evidence="5">
    <location>
        <begin position="74"/>
        <end position="291"/>
    </location>
</feature>